<evidence type="ECO:0000313" key="4">
    <source>
        <dbReference type="EMBL" id="MFD1836652.1"/>
    </source>
</evidence>
<feature type="compositionally biased region" description="Low complexity" evidence="1">
    <location>
        <begin position="37"/>
        <end position="53"/>
    </location>
</feature>
<keyword evidence="2" id="KW-1133">Transmembrane helix</keyword>
<evidence type="ECO:0000259" key="3">
    <source>
        <dbReference type="Pfam" id="PF10756"/>
    </source>
</evidence>
<dbReference type="Pfam" id="PF10756">
    <property type="entry name" value="bPH_6"/>
    <property type="match status" value="1"/>
</dbReference>
<feature type="domain" description="Low molecular weight protein antigen 6 PH" evidence="3">
    <location>
        <begin position="143"/>
        <end position="201"/>
    </location>
</feature>
<dbReference type="InterPro" id="IPR019692">
    <property type="entry name" value="CFP-6_PH"/>
</dbReference>
<feature type="region of interest" description="Disordered" evidence="1">
    <location>
        <begin position="35"/>
        <end position="61"/>
    </location>
</feature>
<protein>
    <submittedName>
        <fullName evidence="4">PH domain-containing protein</fullName>
    </submittedName>
</protein>
<keyword evidence="2" id="KW-0812">Transmembrane</keyword>
<feature type="region of interest" description="Disordered" evidence="1">
    <location>
        <begin position="1"/>
        <end position="20"/>
    </location>
</feature>
<proteinExistence type="predicted"/>
<reference evidence="5" key="1">
    <citation type="journal article" date="2019" name="Int. J. Syst. Evol. Microbiol.">
        <title>The Global Catalogue of Microorganisms (GCM) 10K type strain sequencing project: providing services to taxonomists for standard genome sequencing and annotation.</title>
        <authorList>
            <consortium name="The Broad Institute Genomics Platform"/>
            <consortium name="The Broad Institute Genome Sequencing Center for Infectious Disease"/>
            <person name="Wu L."/>
            <person name="Ma J."/>
        </authorList>
    </citation>
    <scope>NUCLEOTIDE SEQUENCE [LARGE SCALE GENOMIC DNA]</scope>
    <source>
        <strain evidence="5">JCM 11650</strain>
    </source>
</reference>
<gene>
    <name evidence="4" type="ORF">ACFSDA_16455</name>
</gene>
<feature type="transmembrane region" description="Helical" evidence="2">
    <location>
        <begin position="76"/>
        <end position="101"/>
    </location>
</feature>
<feature type="transmembrane region" description="Helical" evidence="2">
    <location>
        <begin position="113"/>
        <end position="136"/>
    </location>
</feature>
<keyword evidence="2" id="KW-0472">Membrane</keyword>
<organism evidence="4 5">
    <name type="scientific">Brachybacterium rhamnosum</name>
    <dbReference type="NCBI Taxonomy" id="173361"/>
    <lineage>
        <taxon>Bacteria</taxon>
        <taxon>Bacillati</taxon>
        <taxon>Actinomycetota</taxon>
        <taxon>Actinomycetes</taxon>
        <taxon>Micrococcales</taxon>
        <taxon>Dermabacteraceae</taxon>
        <taxon>Brachybacterium</taxon>
    </lineage>
</organism>
<dbReference type="Proteomes" id="UP001597280">
    <property type="component" value="Unassembled WGS sequence"/>
</dbReference>
<keyword evidence="5" id="KW-1185">Reference proteome</keyword>
<evidence type="ECO:0000313" key="5">
    <source>
        <dbReference type="Proteomes" id="UP001597280"/>
    </source>
</evidence>
<evidence type="ECO:0000256" key="1">
    <source>
        <dbReference type="SAM" id="MobiDB-lite"/>
    </source>
</evidence>
<name>A0ABW4Q0U1_9MICO</name>
<evidence type="ECO:0000256" key="2">
    <source>
        <dbReference type="SAM" id="Phobius"/>
    </source>
</evidence>
<dbReference type="EMBL" id="JBHUFL010000011">
    <property type="protein sequence ID" value="MFD1836652.1"/>
    <property type="molecule type" value="Genomic_DNA"/>
</dbReference>
<comment type="caution">
    <text evidence="4">The sequence shown here is derived from an EMBL/GenBank/DDBJ whole genome shotgun (WGS) entry which is preliminary data.</text>
</comment>
<sequence>MTVPRSLDPGPGPRPLPDFSRGAATVERMLRAVEGLRPAPRDAAAPRAVAGTRPGEGRSVPAPRVLLPAHALRRSVVGAVAGAAGLAGATIAAGAGVLLALSRTGPEAPSLGLLAAEAALGLLVLVLGGLGLRFALSGLAAARASVEIGAEEIVSRGALRTRRVRWEDVVDVEARVVHPVHWLTVALRLRGGRRVVLPALDRPVREHGRPSAEGVRILRRELHRRRRRGPGHR</sequence>
<dbReference type="RefSeq" id="WP_343906490.1">
    <property type="nucleotide sequence ID" value="NZ_BAAAIS010000006.1"/>
</dbReference>
<accession>A0ABW4Q0U1</accession>